<name>A0ABS9EMB2_9BACT</name>
<dbReference type="Proteomes" id="UP001200430">
    <property type="component" value="Unassembled WGS sequence"/>
</dbReference>
<dbReference type="RefSeq" id="WP_236099075.1">
    <property type="nucleotide sequence ID" value="NZ_JAKGUD010000004.1"/>
</dbReference>
<reference evidence="1 2" key="1">
    <citation type="submission" date="2022-01" db="EMBL/GenBank/DDBJ databases">
        <title>Dethiosulfovibrio faecalis sp. nov., a novel proteolytic, non-sulfur-reducing bacterium isolated from a marine aquaculture solid waste bioreactor.</title>
        <authorList>
            <person name="Grabowski S."/>
            <person name="Apolinario E."/>
            <person name="Schneider N."/>
            <person name="Marshall C.W."/>
            <person name="Sowers K.R."/>
        </authorList>
    </citation>
    <scope>NUCLEOTIDE SEQUENCE [LARGE SCALE GENOMIC DNA]</scope>
    <source>
        <strain evidence="1 2">DSM 12537</strain>
    </source>
</reference>
<evidence type="ECO:0000313" key="2">
    <source>
        <dbReference type="Proteomes" id="UP001200430"/>
    </source>
</evidence>
<proteinExistence type="predicted"/>
<organism evidence="1 2">
    <name type="scientific">Dethiosulfovibrio marinus</name>
    <dbReference type="NCBI Taxonomy" id="133532"/>
    <lineage>
        <taxon>Bacteria</taxon>
        <taxon>Thermotogati</taxon>
        <taxon>Synergistota</taxon>
        <taxon>Synergistia</taxon>
        <taxon>Synergistales</taxon>
        <taxon>Dethiosulfovibrionaceae</taxon>
        <taxon>Dethiosulfovibrio</taxon>
    </lineage>
</organism>
<gene>
    <name evidence="1" type="ORF">L2W38_05905</name>
</gene>
<keyword evidence="2" id="KW-1185">Reference proteome</keyword>
<dbReference type="EMBL" id="JAKGUD010000004">
    <property type="protein sequence ID" value="MCF4142342.1"/>
    <property type="molecule type" value="Genomic_DNA"/>
</dbReference>
<accession>A0ABS9EMB2</accession>
<protein>
    <submittedName>
        <fullName evidence="1">Uncharacterized protein</fullName>
    </submittedName>
</protein>
<comment type="caution">
    <text evidence="1">The sequence shown here is derived from an EMBL/GenBank/DDBJ whole genome shotgun (WGS) entry which is preliminary data.</text>
</comment>
<evidence type="ECO:0000313" key="1">
    <source>
        <dbReference type="EMBL" id="MCF4142342.1"/>
    </source>
</evidence>
<sequence>MNRTTQFLDPSIKKKIINELSELSRDMDSTKGPLSGVIKSKIDHKIEYFRKWMSGDIPSDSGQILMETETMELLVEIAIRNCRSNLSETSSDRIRERCSRISRTVRRIAGQTP</sequence>